<dbReference type="InterPro" id="IPR009056">
    <property type="entry name" value="Cyt_c-like_dom"/>
</dbReference>
<dbReference type="InterPro" id="IPR004852">
    <property type="entry name" value="Di-haem_cyt_c_peroxidsae"/>
</dbReference>
<keyword evidence="6 14" id="KW-0732">Signal</keyword>
<evidence type="ECO:0000313" key="16">
    <source>
        <dbReference type="EMBL" id="BBF92443.1"/>
    </source>
</evidence>
<dbReference type="InterPro" id="IPR051395">
    <property type="entry name" value="Cytochrome_c_Peroxidase/MauG"/>
</dbReference>
<feature type="binding site" description="axial binding residue" evidence="12">
    <location>
        <position position="101"/>
    </location>
    <ligand>
        <name>heme c</name>
        <dbReference type="ChEBI" id="CHEBI:61717"/>
        <label>1</label>
    </ligand>
    <ligandPart>
        <name>Fe</name>
        <dbReference type="ChEBI" id="CHEBI:18248"/>
    </ligandPart>
</feature>
<dbReference type="FunFam" id="1.10.760.10:FF:000004">
    <property type="entry name" value="Cytochrome c peroxidase"/>
    <property type="match status" value="1"/>
</dbReference>
<keyword evidence="8" id="KW-0249">Electron transport</keyword>
<evidence type="ECO:0000256" key="8">
    <source>
        <dbReference type="ARBA" id="ARBA00022982"/>
    </source>
</evidence>
<dbReference type="KEGG" id="blag:BLTE_11280"/>
<feature type="chain" id="PRO_5016558244" evidence="14">
    <location>
        <begin position="45"/>
        <end position="368"/>
    </location>
</feature>
<feature type="signal peptide" evidence="14">
    <location>
        <begin position="1"/>
        <end position="44"/>
    </location>
</feature>
<dbReference type="GO" id="GO:0009055">
    <property type="term" value="F:electron transfer activity"/>
    <property type="evidence" value="ECO:0007669"/>
    <property type="project" value="InterPro"/>
</dbReference>
<evidence type="ECO:0000256" key="11">
    <source>
        <dbReference type="PIRSR" id="PIRSR000294-1"/>
    </source>
</evidence>
<evidence type="ECO:0000256" key="4">
    <source>
        <dbReference type="ARBA" id="ARBA00022617"/>
    </source>
</evidence>
<evidence type="ECO:0000256" key="12">
    <source>
        <dbReference type="PIRSR" id="PIRSR000294-2"/>
    </source>
</evidence>
<feature type="binding site" description="covalent" evidence="11">
    <location>
        <position position="246"/>
    </location>
    <ligand>
        <name>heme c</name>
        <dbReference type="ChEBI" id="CHEBI:61717"/>
        <label>2</label>
    </ligand>
</feature>
<keyword evidence="2" id="KW-0813">Transport</keyword>
<evidence type="ECO:0000256" key="5">
    <source>
        <dbReference type="ARBA" id="ARBA00022723"/>
    </source>
</evidence>
<dbReference type="PIRSF" id="PIRSF000294">
    <property type="entry name" value="Cytochrome-c_peroxidase"/>
    <property type="match status" value="1"/>
</dbReference>
<reference evidence="16 17" key="1">
    <citation type="submission" date="2018-08" db="EMBL/GenBank/DDBJ databases">
        <title>Complete genome sequencing of Blastochloris tepida GI.</title>
        <authorList>
            <person name="Tsukatani Y."/>
            <person name="Mori H."/>
        </authorList>
    </citation>
    <scope>NUCLEOTIDE SEQUENCE [LARGE SCALE GENOMIC DNA]</scope>
    <source>
        <strain evidence="16 17">GI</strain>
    </source>
</reference>
<keyword evidence="10 12" id="KW-0408">Iron</keyword>
<dbReference type="InterPro" id="IPR026259">
    <property type="entry name" value="MauG/Cytc_peroxidase"/>
</dbReference>
<evidence type="ECO:0000313" key="17">
    <source>
        <dbReference type="Proteomes" id="UP000266934"/>
    </source>
</evidence>
<feature type="binding site" description="covalent" evidence="11">
    <location>
        <position position="100"/>
    </location>
    <ligand>
        <name>heme c</name>
        <dbReference type="ChEBI" id="CHEBI:61717"/>
        <label>1</label>
    </ligand>
</feature>
<sequence length="368" mass="39564">MKSNPQSKSQSRPQRSAPRGATRAMTHPLLATTMLAFAGLPALADDAALQKEAAGHFKPIPSMVPAVKDNAVTRDKVELGKMLFFDPRLSASQLISCNTCHNLSMGGDDNLETSIGHGWAKGPRNAPTVLNAVFNIAQFWDGRAGDLKTQAKGPIQAGVEMNNTPKVVEETLKSIPDYVARFKAAFPNEAEPVTFDNLARAIEAFEATLITPGSRFDQFLEGKLDALDATEKTGLKLFMDKGCVACHSGVNVGGEAYYPFGVVEKPGADILPANDRGRFEVTKTADADYVFRAGPLRNIALSAPYFHSGKVWDLKQAVAIMATSQLGAKLSDKEIEAITAFLGTLTGEQPRVELPILPVSTDRTPLPK</sequence>
<feature type="binding site" description="covalent" evidence="11">
    <location>
        <position position="97"/>
    </location>
    <ligand>
        <name>heme c</name>
        <dbReference type="ChEBI" id="CHEBI:61717"/>
        <label>1</label>
    </ligand>
</feature>
<dbReference type="PROSITE" id="PS51007">
    <property type="entry name" value="CYTC"/>
    <property type="match status" value="2"/>
</dbReference>
<organism evidence="16 17">
    <name type="scientific">Blastochloris tepida</name>
    <dbReference type="NCBI Taxonomy" id="2233851"/>
    <lineage>
        <taxon>Bacteria</taxon>
        <taxon>Pseudomonadati</taxon>
        <taxon>Pseudomonadota</taxon>
        <taxon>Alphaproteobacteria</taxon>
        <taxon>Hyphomicrobiales</taxon>
        <taxon>Blastochloridaceae</taxon>
        <taxon>Blastochloris</taxon>
    </lineage>
</organism>
<evidence type="ECO:0000259" key="15">
    <source>
        <dbReference type="PROSITE" id="PS51007"/>
    </source>
</evidence>
<dbReference type="PANTHER" id="PTHR30600">
    <property type="entry name" value="CYTOCHROME C PEROXIDASE-RELATED"/>
    <property type="match status" value="1"/>
</dbReference>
<protein>
    <submittedName>
        <fullName evidence="16">Cytochrome c biogenesis protein CcsA</fullName>
    </submittedName>
</protein>
<accession>A0A348FYR0</accession>
<feature type="region of interest" description="Disordered" evidence="13">
    <location>
        <begin position="1"/>
        <end position="22"/>
    </location>
</feature>
<evidence type="ECO:0000256" key="10">
    <source>
        <dbReference type="ARBA" id="ARBA00023004"/>
    </source>
</evidence>
<keyword evidence="5 12" id="KW-0479">Metal-binding</keyword>
<feature type="binding site" description="axial binding residue" evidence="12">
    <location>
        <position position="247"/>
    </location>
    <ligand>
        <name>heme c</name>
        <dbReference type="ChEBI" id="CHEBI:61717"/>
        <label>2</label>
    </ligand>
    <ligandPart>
        <name>Fe</name>
        <dbReference type="ChEBI" id="CHEBI:18248"/>
    </ligandPart>
</feature>
<dbReference type="PANTHER" id="PTHR30600:SF7">
    <property type="entry name" value="CYTOCHROME C PEROXIDASE-RELATED"/>
    <property type="match status" value="1"/>
</dbReference>
<feature type="binding site" description="axial binding residue" evidence="12">
    <location>
        <position position="321"/>
    </location>
    <ligand>
        <name>heme c</name>
        <dbReference type="ChEBI" id="CHEBI:61717"/>
        <label>2</label>
    </ligand>
    <ligandPart>
        <name>Fe</name>
        <dbReference type="ChEBI" id="CHEBI:18248"/>
    </ligandPart>
</feature>
<evidence type="ECO:0000256" key="9">
    <source>
        <dbReference type="ARBA" id="ARBA00023002"/>
    </source>
</evidence>
<evidence type="ECO:0000256" key="1">
    <source>
        <dbReference type="ARBA" id="ARBA00004418"/>
    </source>
</evidence>
<dbReference type="EMBL" id="AP018907">
    <property type="protein sequence ID" value="BBF92443.1"/>
    <property type="molecule type" value="Genomic_DNA"/>
</dbReference>
<dbReference type="Pfam" id="PF03150">
    <property type="entry name" value="CCP_MauG"/>
    <property type="match status" value="1"/>
</dbReference>
<gene>
    <name evidence="16" type="ORF">BLTE_11280</name>
</gene>
<dbReference type="GO" id="GO:0042597">
    <property type="term" value="C:periplasmic space"/>
    <property type="evidence" value="ECO:0007669"/>
    <property type="project" value="UniProtKB-SubCell"/>
</dbReference>
<keyword evidence="17" id="KW-1185">Reference proteome</keyword>
<feature type="binding site" description="axial binding residue" evidence="12">
    <location>
        <position position="117"/>
    </location>
    <ligand>
        <name>heme c</name>
        <dbReference type="ChEBI" id="CHEBI:61717"/>
        <label>1</label>
    </ligand>
    <ligandPart>
        <name>Fe</name>
        <dbReference type="ChEBI" id="CHEBI:18248"/>
    </ligandPart>
</feature>
<keyword evidence="7" id="KW-0574">Periplasm</keyword>
<dbReference type="InterPro" id="IPR036909">
    <property type="entry name" value="Cyt_c-like_dom_sf"/>
</dbReference>
<feature type="binding site" description="covalent" evidence="11">
    <location>
        <position position="243"/>
    </location>
    <ligand>
        <name>heme c</name>
        <dbReference type="ChEBI" id="CHEBI:61717"/>
        <label>2</label>
    </ligand>
</feature>
<dbReference type="GO" id="GO:0020037">
    <property type="term" value="F:heme binding"/>
    <property type="evidence" value="ECO:0007669"/>
    <property type="project" value="InterPro"/>
</dbReference>
<dbReference type="Pfam" id="PF00034">
    <property type="entry name" value="Cytochrom_C"/>
    <property type="match status" value="1"/>
</dbReference>
<evidence type="ECO:0000256" key="6">
    <source>
        <dbReference type="ARBA" id="ARBA00022729"/>
    </source>
</evidence>
<feature type="compositionally biased region" description="Low complexity" evidence="13">
    <location>
        <begin position="1"/>
        <end position="19"/>
    </location>
</feature>
<evidence type="ECO:0000256" key="14">
    <source>
        <dbReference type="SAM" id="SignalP"/>
    </source>
</evidence>
<evidence type="ECO:0000256" key="13">
    <source>
        <dbReference type="SAM" id="MobiDB-lite"/>
    </source>
</evidence>
<comment type="PTM">
    <text evidence="11">Binds 2 heme groups per subunit.</text>
</comment>
<evidence type="ECO:0000256" key="3">
    <source>
        <dbReference type="ARBA" id="ARBA00022559"/>
    </source>
</evidence>
<feature type="domain" description="Cytochrome c" evidence="15">
    <location>
        <begin position="229"/>
        <end position="346"/>
    </location>
</feature>
<proteinExistence type="predicted"/>
<evidence type="ECO:0000256" key="2">
    <source>
        <dbReference type="ARBA" id="ARBA00022448"/>
    </source>
</evidence>
<evidence type="ECO:0000256" key="7">
    <source>
        <dbReference type="ARBA" id="ARBA00022764"/>
    </source>
</evidence>
<dbReference type="SUPFAM" id="SSF46626">
    <property type="entry name" value="Cytochrome c"/>
    <property type="match status" value="2"/>
</dbReference>
<dbReference type="GO" id="GO:0004130">
    <property type="term" value="F:cytochrome-c peroxidase activity"/>
    <property type="evidence" value="ECO:0007669"/>
    <property type="project" value="TreeGrafter"/>
</dbReference>
<dbReference type="Gene3D" id="1.10.760.10">
    <property type="entry name" value="Cytochrome c-like domain"/>
    <property type="match status" value="2"/>
</dbReference>
<comment type="subcellular location">
    <subcellularLocation>
        <location evidence="1">Periplasm</location>
    </subcellularLocation>
</comment>
<dbReference type="Proteomes" id="UP000266934">
    <property type="component" value="Chromosome"/>
</dbReference>
<keyword evidence="4 11" id="KW-0349">Heme</keyword>
<keyword evidence="3" id="KW-0575">Peroxidase</keyword>
<dbReference type="AlphaFoldDB" id="A0A348FYR0"/>
<feature type="domain" description="Cytochrome c" evidence="15">
    <location>
        <begin position="75"/>
        <end position="183"/>
    </location>
</feature>
<comment type="cofactor">
    <cofactor evidence="11">
        <name>heme</name>
        <dbReference type="ChEBI" id="CHEBI:30413"/>
    </cofactor>
    <text evidence="11">Binds 2 heme groups.</text>
</comment>
<keyword evidence="9" id="KW-0560">Oxidoreductase</keyword>
<dbReference type="GO" id="GO:0046872">
    <property type="term" value="F:metal ion binding"/>
    <property type="evidence" value="ECO:0007669"/>
    <property type="project" value="UniProtKB-KW"/>
</dbReference>
<name>A0A348FYR0_9HYPH</name>